<evidence type="ECO:0000256" key="7">
    <source>
        <dbReference type="ARBA" id="ARBA00023002"/>
    </source>
</evidence>
<name>A0A140CX36_9NOCA</name>
<dbReference type="EMBL" id="KU194228">
    <property type="protein sequence ID" value="AMJ39616.1"/>
    <property type="molecule type" value="Genomic_DNA"/>
</dbReference>
<keyword evidence="4" id="KW-0285">Flavoprotein</keyword>
<dbReference type="Gene3D" id="3.50.50.60">
    <property type="entry name" value="FAD/NAD(P)-binding domain"/>
    <property type="match status" value="1"/>
</dbReference>
<dbReference type="InterPro" id="IPR021163">
    <property type="entry name" value="Ferredox_Rdtase_adrenod"/>
</dbReference>
<comment type="catalytic activity">
    <reaction evidence="8">
        <text>2 reduced [2Fe-2S]-[ferredoxin] + NADP(+) + H(+) = 2 oxidized [2Fe-2S]-[ferredoxin] + NADPH</text>
        <dbReference type="Rhea" id="RHEA:20125"/>
        <dbReference type="Rhea" id="RHEA-COMP:10000"/>
        <dbReference type="Rhea" id="RHEA-COMP:10001"/>
        <dbReference type="ChEBI" id="CHEBI:15378"/>
        <dbReference type="ChEBI" id="CHEBI:33737"/>
        <dbReference type="ChEBI" id="CHEBI:33738"/>
        <dbReference type="ChEBI" id="CHEBI:57783"/>
        <dbReference type="ChEBI" id="CHEBI:58349"/>
        <dbReference type="EC" id="1.18.1.2"/>
    </reaction>
</comment>
<dbReference type="Gene3D" id="3.40.50.720">
    <property type="entry name" value="NAD(P)-binding Rossmann-like Domain"/>
    <property type="match status" value="1"/>
</dbReference>
<evidence type="ECO:0000259" key="12">
    <source>
        <dbReference type="Pfam" id="PF07992"/>
    </source>
</evidence>
<evidence type="ECO:0000313" key="13">
    <source>
        <dbReference type="EMBL" id="AMJ39616.1"/>
    </source>
</evidence>
<dbReference type="EC" id="1.18.1.2" evidence="3"/>
<dbReference type="PRINTS" id="PR00419">
    <property type="entry name" value="ADXRDTASE"/>
</dbReference>
<dbReference type="PIRSF" id="PIRSF000362">
    <property type="entry name" value="FNR"/>
    <property type="match status" value="1"/>
</dbReference>
<proteinExistence type="inferred from homology"/>
<reference evidence="13" key="1">
    <citation type="submission" date="2015-11" db="EMBL/GenBank/DDBJ databases">
        <title>Characterization of 1,8-cineole degradation encoding operon from Rhodococcus sp. TMP1.</title>
        <authorList>
            <person name="Jakubovska J."/>
            <person name="Meskys R."/>
        </authorList>
    </citation>
    <scope>NUCLEOTIDE SEQUENCE</scope>
    <source>
        <strain evidence="13">TMP1</strain>
    </source>
</reference>
<feature type="binding site" evidence="10">
    <location>
        <begin position="157"/>
        <end position="160"/>
    </location>
    <ligand>
        <name>NADP(+)</name>
        <dbReference type="ChEBI" id="CHEBI:58349"/>
    </ligand>
</feature>
<feature type="region of interest" description="Disordered" evidence="11">
    <location>
        <begin position="429"/>
        <end position="452"/>
    </location>
</feature>
<evidence type="ECO:0000256" key="10">
    <source>
        <dbReference type="PIRSR" id="PIRSR000362-2"/>
    </source>
</evidence>
<dbReference type="InterPro" id="IPR023753">
    <property type="entry name" value="FAD/NAD-binding_dom"/>
</dbReference>
<accession>A0A140CX36</accession>
<feature type="binding site" evidence="9">
    <location>
        <position position="339"/>
    </location>
    <ligand>
        <name>FAD</name>
        <dbReference type="ChEBI" id="CHEBI:57692"/>
    </ligand>
</feature>
<sequence>MSELRSRAIGELEPSIAIVGSGPAGCYTAQMLRKRWAAAQIVVFERLPVPYGLLRYGVSPDHQGTKAVARQFDRLFTDGGVHFIGNVEVGKHVSIDQLQDAFDIVVVAAGLGADRPLPGVDGDGVYGAGQVMRWFNSHPDEHSFAPRFGATTTIIGNGNVAVDVLRLLAKHRDSFTGSDLDPRRIDKQPNRIHVVGRSPASAAKFDSVMIRELADINDAVFDVDAVDDTGHEDTKIQAKIEALLELTTGRAVPPSPRVHVSFHFGWTPESIESTPAGRTLSLADTESRQAGKVIETDSVVTAVGFGYGLRHEVDRTHLESNLSDLDSGLLDSGLYCSGWFRRGPTGGIPANRLDAKMVCARIVADVETGTITPTKVGLPALAADLHPDTVDFAGWRRIDATEVTRPGHGRCRTKVSDIATMLDLARTFTDERTTPTHVENPPSDAVGHKEER</sequence>
<evidence type="ECO:0000256" key="11">
    <source>
        <dbReference type="SAM" id="MobiDB-lite"/>
    </source>
</evidence>
<evidence type="ECO:0000256" key="1">
    <source>
        <dbReference type="ARBA" id="ARBA00001974"/>
    </source>
</evidence>
<feature type="binding site" evidence="9">
    <location>
        <position position="89"/>
    </location>
    <ligand>
        <name>FAD</name>
        <dbReference type="ChEBI" id="CHEBI:57692"/>
    </ligand>
</feature>
<dbReference type="Pfam" id="PF07992">
    <property type="entry name" value="Pyr_redox_2"/>
    <property type="match status" value="1"/>
</dbReference>
<dbReference type="GO" id="GO:0004324">
    <property type="term" value="F:ferredoxin-NADP+ reductase activity"/>
    <property type="evidence" value="ECO:0007669"/>
    <property type="project" value="UniProtKB-EC"/>
</dbReference>
<evidence type="ECO:0000256" key="3">
    <source>
        <dbReference type="ARBA" id="ARBA00013223"/>
    </source>
</evidence>
<gene>
    <name evidence="13" type="primary">cinB1</name>
</gene>
<evidence type="ECO:0000256" key="5">
    <source>
        <dbReference type="ARBA" id="ARBA00022827"/>
    </source>
</evidence>
<comment type="similarity">
    <text evidence="2">Belongs to the ferredoxin--NADP reductase type 1 family.</text>
</comment>
<dbReference type="PANTHER" id="PTHR48467:SF1">
    <property type="entry name" value="GLUTAMATE SYNTHASE 1 [NADH], CHLOROPLASTIC-LIKE"/>
    <property type="match status" value="1"/>
</dbReference>
<evidence type="ECO:0000256" key="6">
    <source>
        <dbReference type="ARBA" id="ARBA00022857"/>
    </source>
</evidence>
<evidence type="ECO:0000256" key="8">
    <source>
        <dbReference type="ARBA" id="ARBA00047776"/>
    </source>
</evidence>
<keyword evidence="5 9" id="KW-0274">FAD</keyword>
<feature type="binding site" evidence="10">
    <location>
        <position position="346"/>
    </location>
    <ligand>
        <name>NADP(+)</name>
        <dbReference type="ChEBI" id="CHEBI:58349"/>
    </ligand>
</feature>
<dbReference type="AlphaFoldDB" id="A0A140CX36"/>
<dbReference type="SUPFAM" id="SSF51971">
    <property type="entry name" value="Nucleotide-binding domain"/>
    <property type="match status" value="1"/>
</dbReference>
<feature type="binding site" evidence="9">
    <location>
        <position position="53"/>
    </location>
    <ligand>
        <name>FAD</name>
        <dbReference type="ChEBI" id="CHEBI:57692"/>
    </ligand>
</feature>
<dbReference type="InterPro" id="IPR036188">
    <property type="entry name" value="FAD/NAD-bd_sf"/>
</dbReference>
<evidence type="ECO:0000256" key="4">
    <source>
        <dbReference type="ARBA" id="ARBA00022630"/>
    </source>
</evidence>
<protein>
    <recommendedName>
        <fullName evidence="3">ferredoxin--NADP(+) reductase</fullName>
        <ecNumber evidence="3">1.18.1.2</ecNumber>
    </recommendedName>
</protein>
<evidence type="ECO:0000256" key="2">
    <source>
        <dbReference type="ARBA" id="ARBA00008312"/>
    </source>
</evidence>
<feature type="binding site" evidence="9">
    <location>
        <position position="45"/>
    </location>
    <ligand>
        <name>FAD</name>
        <dbReference type="ChEBI" id="CHEBI:57692"/>
    </ligand>
</feature>
<dbReference type="InterPro" id="IPR055275">
    <property type="entry name" value="Ferredox_Rdtase"/>
</dbReference>
<evidence type="ECO:0000256" key="9">
    <source>
        <dbReference type="PIRSR" id="PIRSR000362-1"/>
    </source>
</evidence>
<feature type="binding site" evidence="9">
    <location>
        <position position="24"/>
    </location>
    <ligand>
        <name>FAD</name>
        <dbReference type="ChEBI" id="CHEBI:57692"/>
    </ligand>
</feature>
<keyword evidence="6 10" id="KW-0521">NADP</keyword>
<feature type="binding site" evidence="9">
    <location>
        <begin position="346"/>
        <end position="348"/>
    </location>
    <ligand>
        <name>FAD</name>
        <dbReference type="ChEBI" id="CHEBI:57692"/>
    </ligand>
</feature>
<feature type="domain" description="FAD/NAD(P)-binding" evidence="12">
    <location>
        <begin position="15"/>
        <end position="191"/>
    </location>
</feature>
<keyword evidence="7" id="KW-0560">Oxidoreductase</keyword>
<dbReference type="PANTHER" id="PTHR48467">
    <property type="entry name" value="GLUTAMATE SYNTHASE 1 [NADH], CHLOROPLASTIC-LIKE"/>
    <property type="match status" value="1"/>
</dbReference>
<organism evidence="13">
    <name type="scientific">Rhodococcus sp. TMP1</name>
    <dbReference type="NCBI Taxonomy" id="1072366"/>
    <lineage>
        <taxon>Bacteria</taxon>
        <taxon>Bacillati</taxon>
        <taxon>Actinomycetota</taxon>
        <taxon>Actinomycetes</taxon>
        <taxon>Mycobacteriales</taxon>
        <taxon>Nocardiaceae</taxon>
        <taxon>Rhodococcus</taxon>
    </lineage>
</organism>
<comment type="cofactor">
    <cofactor evidence="1 9">
        <name>FAD</name>
        <dbReference type="ChEBI" id="CHEBI:57692"/>
    </cofactor>
</comment>